<name>A0A816Z3E3_9BILA</name>
<gene>
    <name evidence="2" type="ORF">XDN619_LOCUS31804</name>
</gene>
<feature type="compositionally biased region" description="Acidic residues" evidence="1">
    <location>
        <begin position="524"/>
        <end position="539"/>
    </location>
</feature>
<dbReference type="Proteomes" id="UP000663887">
    <property type="component" value="Unassembled WGS sequence"/>
</dbReference>
<feature type="region of interest" description="Disordered" evidence="1">
    <location>
        <begin position="509"/>
        <end position="571"/>
    </location>
</feature>
<sequence length="594" mass="66156">MHCMDSESVGFQGSDYNVNSQYDESDKIGTCDNKTEPVGTESINYNYQDEYDKYSEKDNVDSETEEFETAKCNFSYQYDEDNKIDMFNHKTEPMSGENINYNYNYQYDLCNKDGEKDSFKSEVNHEHESFQTASYDFSYQYDENDRVNISNNEPESEPGYRYENNTMNEWYKEILARTENEENIHFDSDDENSETIKTKIENFKQMSPIVNARSDENVGINVTIRNIEPSTEAKANNKVSCIKPKANNVVKDVYKSETSSSKKVKASKKRSKTEPIASIIENTKYNLKPRADLSVKNNFIGFVPSIISTPPIGGGGANLPPLSSVTPSLISVTPPLIAVAPPIISAVLPNSPIGVNTGGGVPLTPRPTLVNNNNVGSSTPININFVPAPLNMTPIININESADNAALPRENIIPSVNVENPIVTLNNSLNTLPCLEESGLNLDPFSGFPSLDSSDERTMSRIEALLDNPRGLSFTFENNIVEPPVQIDIIPEVLIPNLIPNVVASPERVNRTKEKGRKLTNLSDVEDGAADLPESETTETPESVRSAVGRRHGRRLPNPWRRPPVEPPSLTAQTKNNIYRKLQMSKIASSLYTT</sequence>
<comment type="caution">
    <text evidence="2">The sequence shown here is derived from an EMBL/GenBank/DDBJ whole genome shotgun (WGS) entry which is preliminary data.</text>
</comment>
<reference evidence="2" key="1">
    <citation type="submission" date="2021-02" db="EMBL/GenBank/DDBJ databases">
        <authorList>
            <person name="Nowell W R."/>
        </authorList>
    </citation>
    <scope>NUCLEOTIDE SEQUENCE</scope>
</reference>
<evidence type="ECO:0000256" key="1">
    <source>
        <dbReference type="SAM" id="MobiDB-lite"/>
    </source>
</evidence>
<accession>A0A816Z3E3</accession>
<dbReference type="EMBL" id="CAJNRG010015811">
    <property type="protein sequence ID" value="CAF2182177.1"/>
    <property type="molecule type" value="Genomic_DNA"/>
</dbReference>
<evidence type="ECO:0000313" key="2">
    <source>
        <dbReference type="EMBL" id="CAF2182177.1"/>
    </source>
</evidence>
<evidence type="ECO:0000313" key="3">
    <source>
        <dbReference type="Proteomes" id="UP000663887"/>
    </source>
</evidence>
<dbReference type="AlphaFoldDB" id="A0A816Z3E3"/>
<protein>
    <submittedName>
        <fullName evidence="2">Uncharacterized protein</fullName>
    </submittedName>
</protein>
<organism evidence="2 3">
    <name type="scientific">Rotaria magnacalcarata</name>
    <dbReference type="NCBI Taxonomy" id="392030"/>
    <lineage>
        <taxon>Eukaryota</taxon>
        <taxon>Metazoa</taxon>
        <taxon>Spiralia</taxon>
        <taxon>Gnathifera</taxon>
        <taxon>Rotifera</taxon>
        <taxon>Eurotatoria</taxon>
        <taxon>Bdelloidea</taxon>
        <taxon>Philodinida</taxon>
        <taxon>Philodinidae</taxon>
        <taxon>Rotaria</taxon>
    </lineage>
</organism>
<proteinExistence type="predicted"/>